<dbReference type="PANTHER" id="PTHR33098">
    <property type="entry name" value="COTTON FIBER (DUF761)"/>
    <property type="match status" value="1"/>
</dbReference>
<protein>
    <submittedName>
        <fullName evidence="5">Uncharacterized protein LOC120276966</fullName>
    </submittedName>
</protein>
<feature type="compositionally biased region" description="Basic and acidic residues" evidence="1">
    <location>
        <begin position="229"/>
        <end position="239"/>
    </location>
</feature>
<dbReference type="Proteomes" id="UP001515500">
    <property type="component" value="Chromosome 15"/>
</dbReference>
<feature type="transmembrane region" description="Helical" evidence="2">
    <location>
        <begin position="46"/>
        <end position="67"/>
    </location>
</feature>
<dbReference type="AlphaFoldDB" id="A0AB40CIE6"/>
<dbReference type="RefSeq" id="XP_039139641.1">
    <property type="nucleotide sequence ID" value="XM_039283707.1"/>
</dbReference>
<dbReference type="InterPro" id="IPR008480">
    <property type="entry name" value="DUF761_pln"/>
</dbReference>
<evidence type="ECO:0000256" key="2">
    <source>
        <dbReference type="SAM" id="Phobius"/>
    </source>
</evidence>
<reference evidence="5" key="1">
    <citation type="submission" date="2025-08" db="UniProtKB">
        <authorList>
            <consortium name="RefSeq"/>
        </authorList>
    </citation>
    <scope>IDENTIFICATION</scope>
</reference>
<dbReference type="InterPro" id="IPR025520">
    <property type="entry name" value="DUF4408"/>
</dbReference>
<organism evidence="4 5">
    <name type="scientific">Dioscorea cayennensis subsp. rotundata</name>
    <name type="common">White Guinea yam</name>
    <name type="synonym">Dioscorea rotundata</name>
    <dbReference type="NCBI Taxonomy" id="55577"/>
    <lineage>
        <taxon>Eukaryota</taxon>
        <taxon>Viridiplantae</taxon>
        <taxon>Streptophyta</taxon>
        <taxon>Embryophyta</taxon>
        <taxon>Tracheophyta</taxon>
        <taxon>Spermatophyta</taxon>
        <taxon>Magnoliopsida</taxon>
        <taxon>Liliopsida</taxon>
        <taxon>Dioscoreales</taxon>
        <taxon>Dioscoreaceae</taxon>
        <taxon>Dioscorea</taxon>
    </lineage>
</organism>
<keyword evidence="2" id="KW-0472">Membrane</keyword>
<keyword evidence="2" id="KW-1133">Transmembrane helix</keyword>
<feature type="region of interest" description="Disordered" evidence="1">
    <location>
        <begin position="218"/>
        <end position="261"/>
    </location>
</feature>
<feature type="transmembrane region" description="Helical" evidence="2">
    <location>
        <begin position="12"/>
        <end position="34"/>
    </location>
</feature>
<evidence type="ECO:0000259" key="3">
    <source>
        <dbReference type="Pfam" id="PF14364"/>
    </source>
</evidence>
<evidence type="ECO:0000313" key="5">
    <source>
        <dbReference type="RefSeq" id="XP_039139641.1"/>
    </source>
</evidence>
<dbReference type="PANTHER" id="PTHR33098:SF109">
    <property type="entry name" value="OS07G0563400 PROTEIN"/>
    <property type="match status" value="1"/>
</dbReference>
<sequence length="300" mass="33346">MGAAMEMRMALVWAIVALTAVMFWLSGLGILSFLSSEVPRMYGSLLSWLVPPYLYIIINGIILSIAASSRFHKVAAEDVDLAPMIPTTELTTPAEFVVESVNAEESQGVGVYYKVAVGDEVIIEEGHEEKEFVLRPREEESGGGGDILTGYSLAEEKPLVSSRFGNHRKTVKATPDGKALGVVPRSKRNETLESTWRTITDGRPVPLARHLKKPDTWDALHGPAASPVRKTETFSERRRLASPGGTSSSEGRIRREPSLGQDDLNRRVEAFINKFNEEMRLQREESLKQYHDMLNRASLH</sequence>
<feature type="compositionally biased region" description="Basic and acidic residues" evidence="1">
    <location>
        <begin position="251"/>
        <end position="261"/>
    </location>
</feature>
<evidence type="ECO:0000256" key="1">
    <source>
        <dbReference type="SAM" id="MobiDB-lite"/>
    </source>
</evidence>
<evidence type="ECO:0000313" key="4">
    <source>
        <dbReference type="Proteomes" id="UP001515500"/>
    </source>
</evidence>
<dbReference type="Pfam" id="PF14364">
    <property type="entry name" value="DUF4408"/>
    <property type="match status" value="1"/>
</dbReference>
<dbReference type="Pfam" id="PF05553">
    <property type="entry name" value="DUF761"/>
    <property type="match status" value="1"/>
</dbReference>
<proteinExistence type="predicted"/>
<keyword evidence="2" id="KW-0812">Transmembrane</keyword>
<name>A0AB40CIE6_DIOCR</name>
<feature type="domain" description="DUF4408" evidence="3">
    <location>
        <begin position="39"/>
        <end position="71"/>
    </location>
</feature>
<gene>
    <name evidence="5" type="primary">LOC120276966</name>
</gene>
<keyword evidence="4" id="KW-1185">Reference proteome</keyword>
<dbReference type="GeneID" id="120276966"/>
<accession>A0AB40CIE6</accession>